<accession>A0A7J5X9A6</accession>
<evidence type="ECO:0000313" key="2">
    <source>
        <dbReference type="EMBL" id="KAF3833596.1"/>
    </source>
</evidence>
<name>A0A7J5X9A6_DISMA</name>
<keyword evidence="3" id="KW-1185">Reference proteome</keyword>
<dbReference type="EMBL" id="JAAKFY010000026">
    <property type="protein sequence ID" value="KAF3833596.1"/>
    <property type="molecule type" value="Genomic_DNA"/>
</dbReference>
<dbReference type="Proteomes" id="UP000518266">
    <property type="component" value="Unassembled WGS sequence"/>
</dbReference>
<reference evidence="2 3" key="1">
    <citation type="submission" date="2020-03" db="EMBL/GenBank/DDBJ databases">
        <title>Dissostichus mawsoni Genome sequencing and assembly.</title>
        <authorList>
            <person name="Park H."/>
        </authorList>
    </citation>
    <scope>NUCLEOTIDE SEQUENCE [LARGE SCALE GENOMIC DNA]</scope>
    <source>
        <strain evidence="2">DM0001</strain>
        <tissue evidence="2">Muscle</tissue>
    </source>
</reference>
<dbReference type="AlphaFoldDB" id="A0A7J5X9A6"/>
<evidence type="ECO:0000313" key="3">
    <source>
        <dbReference type="Proteomes" id="UP000518266"/>
    </source>
</evidence>
<evidence type="ECO:0000256" key="1">
    <source>
        <dbReference type="SAM" id="MobiDB-lite"/>
    </source>
</evidence>
<comment type="caution">
    <text evidence="2">The sequence shown here is derived from an EMBL/GenBank/DDBJ whole genome shotgun (WGS) entry which is preliminary data.</text>
</comment>
<proteinExistence type="predicted"/>
<protein>
    <submittedName>
        <fullName evidence="2">Uncharacterized protein</fullName>
    </submittedName>
</protein>
<organism evidence="2 3">
    <name type="scientific">Dissostichus mawsoni</name>
    <name type="common">Antarctic cod</name>
    <dbReference type="NCBI Taxonomy" id="36200"/>
    <lineage>
        <taxon>Eukaryota</taxon>
        <taxon>Metazoa</taxon>
        <taxon>Chordata</taxon>
        <taxon>Craniata</taxon>
        <taxon>Vertebrata</taxon>
        <taxon>Euteleostomi</taxon>
        <taxon>Actinopterygii</taxon>
        <taxon>Neopterygii</taxon>
        <taxon>Teleostei</taxon>
        <taxon>Neoteleostei</taxon>
        <taxon>Acanthomorphata</taxon>
        <taxon>Eupercaria</taxon>
        <taxon>Perciformes</taxon>
        <taxon>Notothenioidei</taxon>
        <taxon>Nototheniidae</taxon>
        <taxon>Dissostichus</taxon>
    </lineage>
</organism>
<sequence>MDQSACCCSVHVICMDQSAFCCSGSSVEPEIGALPPGLCNHGCLRRKQVGARLISHASSLTCSGTRAPPPSLLGNKVATLLDNADAERNKKMTKSPAGDHDG</sequence>
<feature type="region of interest" description="Disordered" evidence="1">
    <location>
        <begin position="83"/>
        <end position="102"/>
    </location>
</feature>
<gene>
    <name evidence="2" type="ORF">F7725_024800</name>
</gene>